<accession>A0A8E2WDI9</accession>
<sequence>MARPQRDMRGYLTGYGGPLATRVEVFEAEGEWFVRIIERDEERTYSFVLKSFAMAFAENQRIHIKPPTIVRLERNPSLLFAHARFTAANDRF</sequence>
<protein>
    <submittedName>
        <fullName evidence="1">Uncharacterized protein</fullName>
    </submittedName>
</protein>
<comment type="caution">
    <text evidence="1">The sequence shown here is derived from an EMBL/GenBank/DDBJ whole genome shotgun (WGS) entry which is preliminary data.</text>
</comment>
<name>A0A8E2WDI9_RHILI</name>
<gene>
    <name evidence="1" type="ORF">C8D77_10210</name>
</gene>
<dbReference type="RefSeq" id="WP_109661480.1">
    <property type="nucleotide sequence ID" value="NZ_QGGH01000002.1"/>
</dbReference>
<dbReference type="GeneID" id="61051060"/>
<dbReference type="AlphaFoldDB" id="A0A8E2WDI9"/>
<evidence type="ECO:0000313" key="1">
    <source>
        <dbReference type="EMBL" id="PWJ92238.1"/>
    </source>
</evidence>
<dbReference type="EMBL" id="QGGH01000002">
    <property type="protein sequence ID" value="PWJ92238.1"/>
    <property type="molecule type" value="Genomic_DNA"/>
</dbReference>
<proteinExistence type="predicted"/>
<dbReference type="Proteomes" id="UP000245631">
    <property type="component" value="Unassembled WGS sequence"/>
</dbReference>
<reference evidence="1 2" key="1">
    <citation type="submission" date="2018-05" db="EMBL/GenBank/DDBJ databases">
        <title>Genomic Encyclopedia of Type Strains, Phase IV (KMG-IV): sequencing the most valuable type-strain genomes for metagenomic binning, comparative biology and taxonomic classification.</title>
        <authorList>
            <person name="Goeker M."/>
        </authorList>
    </citation>
    <scope>NUCLEOTIDE SEQUENCE [LARGE SCALE GENOMIC DNA]</scope>
    <source>
        <strain evidence="1 2">DSM 2626</strain>
    </source>
</reference>
<organism evidence="1 2">
    <name type="scientific">Rhizobium loti</name>
    <name type="common">Mesorhizobium loti</name>
    <dbReference type="NCBI Taxonomy" id="381"/>
    <lineage>
        <taxon>Bacteria</taxon>
        <taxon>Pseudomonadati</taxon>
        <taxon>Pseudomonadota</taxon>
        <taxon>Alphaproteobacteria</taxon>
        <taxon>Hyphomicrobiales</taxon>
        <taxon>Phyllobacteriaceae</taxon>
        <taxon>Mesorhizobium</taxon>
    </lineage>
</organism>
<evidence type="ECO:0000313" key="2">
    <source>
        <dbReference type="Proteomes" id="UP000245631"/>
    </source>
</evidence>